<accession>A0A5A9G609</accession>
<feature type="binding site" evidence="2">
    <location>
        <position position="57"/>
    </location>
    <ligand>
        <name>Fe cation</name>
        <dbReference type="ChEBI" id="CHEBI:24875"/>
    </ligand>
</feature>
<keyword evidence="2" id="KW-0408">Iron</keyword>
<keyword evidence="7" id="KW-1185">Reference proteome</keyword>
<dbReference type="InterPro" id="IPR008778">
    <property type="entry name" value="Pirin_C_dom"/>
</dbReference>
<dbReference type="OrthoDB" id="9780903at2"/>
<feature type="binding site" evidence="2">
    <location>
        <position position="59"/>
    </location>
    <ligand>
        <name>Fe cation</name>
        <dbReference type="ChEBI" id="CHEBI:24875"/>
    </ligand>
</feature>
<evidence type="ECO:0000256" key="3">
    <source>
        <dbReference type="RuleBase" id="RU003457"/>
    </source>
</evidence>
<reference evidence="6 7" key="1">
    <citation type="submission" date="2019-08" db="EMBL/GenBank/DDBJ databases">
        <authorList>
            <person name="Grouzdev D."/>
            <person name="Tikhonova E."/>
            <person name="Kravchenko I."/>
        </authorList>
    </citation>
    <scope>NUCLEOTIDE SEQUENCE [LARGE SCALE GENOMIC DNA]</scope>
    <source>
        <strain evidence="6 7">59b</strain>
    </source>
</reference>
<evidence type="ECO:0000259" key="4">
    <source>
        <dbReference type="Pfam" id="PF02678"/>
    </source>
</evidence>
<feature type="binding site" evidence="2">
    <location>
        <position position="103"/>
    </location>
    <ligand>
        <name>Fe cation</name>
        <dbReference type="ChEBI" id="CHEBI:24875"/>
    </ligand>
</feature>
<comment type="similarity">
    <text evidence="1 3">Belongs to the pirin family.</text>
</comment>
<feature type="domain" description="Pirin C-terminal" evidence="5">
    <location>
        <begin position="175"/>
        <end position="272"/>
    </location>
</feature>
<comment type="cofactor">
    <cofactor evidence="2">
        <name>Fe cation</name>
        <dbReference type="ChEBI" id="CHEBI:24875"/>
    </cofactor>
    <text evidence="2">Binds 1 Fe cation per subunit.</text>
</comment>
<evidence type="ECO:0000256" key="2">
    <source>
        <dbReference type="PIRSR" id="PIRSR006232-1"/>
    </source>
</evidence>
<dbReference type="AlphaFoldDB" id="A0A5A9G609"/>
<dbReference type="CDD" id="cd02909">
    <property type="entry name" value="cupin_pirin_N"/>
    <property type="match status" value="1"/>
</dbReference>
<comment type="caution">
    <text evidence="6">The sequence shown here is derived from an EMBL/GenBank/DDBJ whole genome shotgun (WGS) entry which is preliminary data.</text>
</comment>
<organism evidence="6 7">
    <name type="scientific">Azospirillum lipoferum</name>
    <dbReference type="NCBI Taxonomy" id="193"/>
    <lineage>
        <taxon>Bacteria</taxon>
        <taxon>Pseudomonadati</taxon>
        <taxon>Pseudomonadota</taxon>
        <taxon>Alphaproteobacteria</taxon>
        <taxon>Rhodospirillales</taxon>
        <taxon>Azospirillaceae</taxon>
        <taxon>Azospirillum</taxon>
    </lineage>
</organism>
<evidence type="ECO:0000313" key="7">
    <source>
        <dbReference type="Proteomes" id="UP000324927"/>
    </source>
</evidence>
<dbReference type="Pfam" id="PF02678">
    <property type="entry name" value="Pirin"/>
    <property type="match status" value="1"/>
</dbReference>
<protein>
    <submittedName>
        <fullName evidence="6">Pirin family protein</fullName>
    </submittedName>
</protein>
<dbReference type="InterPro" id="IPR012093">
    <property type="entry name" value="Pirin"/>
</dbReference>
<dbReference type="SUPFAM" id="SSF51182">
    <property type="entry name" value="RmlC-like cupins"/>
    <property type="match status" value="1"/>
</dbReference>
<dbReference type="Pfam" id="PF05726">
    <property type="entry name" value="Pirin_C"/>
    <property type="match status" value="1"/>
</dbReference>
<proteinExistence type="inferred from homology"/>
<dbReference type="PANTHER" id="PTHR13903">
    <property type="entry name" value="PIRIN-RELATED"/>
    <property type="match status" value="1"/>
</dbReference>
<dbReference type="InterPro" id="IPR014710">
    <property type="entry name" value="RmlC-like_jellyroll"/>
</dbReference>
<dbReference type="Gene3D" id="2.60.120.10">
    <property type="entry name" value="Jelly Rolls"/>
    <property type="match status" value="2"/>
</dbReference>
<dbReference type="PANTHER" id="PTHR13903:SF8">
    <property type="entry name" value="PIRIN"/>
    <property type="match status" value="1"/>
</dbReference>
<dbReference type="RefSeq" id="WP_149235220.1">
    <property type="nucleotide sequence ID" value="NZ_JALJXJ010000009.1"/>
</dbReference>
<dbReference type="InterPro" id="IPR003829">
    <property type="entry name" value="Pirin_N_dom"/>
</dbReference>
<evidence type="ECO:0000256" key="1">
    <source>
        <dbReference type="ARBA" id="ARBA00008416"/>
    </source>
</evidence>
<keyword evidence="2" id="KW-0479">Metal-binding</keyword>
<feature type="binding site" evidence="2">
    <location>
        <position position="101"/>
    </location>
    <ligand>
        <name>Fe cation</name>
        <dbReference type="ChEBI" id="CHEBI:24875"/>
    </ligand>
</feature>
<evidence type="ECO:0000259" key="5">
    <source>
        <dbReference type="Pfam" id="PF05726"/>
    </source>
</evidence>
<name>A0A5A9G609_AZOLI</name>
<feature type="domain" description="Pirin N-terminal" evidence="4">
    <location>
        <begin position="17"/>
        <end position="122"/>
    </location>
</feature>
<dbReference type="PIRSF" id="PIRSF006232">
    <property type="entry name" value="Pirin"/>
    <property type="match status" value="1"/>
</dbReference>
<sequence>MLDLVIEQRRKSLGGFEVGRVLPFVQRRMVGPFVFFDHMGPVDFQPGLPRDVDVRPHPHIGLSTVTYLFEGEIMHRDSVGSEQAIRPGEVNWMTAGRGITHSERFERARMEGGTMHGIQAWVALPEADEETDPAFAHYGTGDLPVFEEGGVRGRLVAGEAFGAKAGVRTHSPLFYIHWDLAPGARVSLPEDGWQRAAYVVTGAVEVEGQRFEAGRMVVFAPGYPAELTAATQAIVMAIGGEPLGQRFIDWNFVSSSKERIEQAKADWRAGRMKLPDLDNSEFIPLPEMPKPAANPMS</sequence>
<gene>
    <name evidence="6" type="ORF">FZ942_32680</name>
</gene>
<dbReference type="GO" id="GO:0046872">
    <property type="term" value="F:metal ion binding"/>
    <property type="evidence" value="ECO:0007669"/>
    <property type="project" value="UniProtKB-KW"/>
</dbReference>
<dbReference type="EMBL" id="VTTN01000025">
    <property type="protein sequence ID" value="KAA0589022.1"/>
    <property type="molecule type" value="Genomic_DNA"/>
</dbReference>
<evidence type="ECO:0000313" key="6">
    <source>
        <dbReference type="EMBL" id="KAA0589022.1"/>
    </source>
</evidence>
<dbReference type="Proteomes" id="UP000324927">
    <property type="component" value="Unassembled WGS sequence"/>
</dbReference>
<dbReference type="CDD" id="cd02247">
    <property type="entry name" value="cupin_pirin_C"/>
    <property type="match status" value="1"/>
</dbReference>
<dbReference type="InterPro" id="IPR011051">
    <property type="entry name" value="RmlC_Cupin_sf"/>
</dbReference>